<keyword evidence="6" id="KW-0406">Ion transport</keyword>
<dbReference type="Proteomes" id="UP000070184">
    <property type="component" value="Unassembled WGS sequence"/>
</dbReference>
<name>A0A133U6R1_9EURY</name>
<evidence type="ECO:0000256" key="10">
    <source>
        <dbReference type="SAM" id="Coils"/>
    </source>
</evidence>
<reference evidence="11 12" key="1">
    <citation type="journal article" date="2016" name="Sci. Rep.">
        <title>Metabolic traits of an uncultured archaeal lineage -MSBL1- from brine pools of the Red Sea.</title>
        <authorList>
            <person name="Mwirichia R."/>
            <person name="Alam I."/>
            <person name="Rashid M."/>
            <person name="Vinu M."/>
            <person name="Ba-Alawi W."/>
            <person name="Anthony Kamau A."/>
            <person name="Kamanda Ngugi D."/>
            <person name="Goker M."/>
            <person name="Klenk H.P."/>
            <person name="Bajic V."/>
            <person name="Stingl U."/>
        </authorList>
    </citation>
    <scope>NUCLEOTIDE SEQUENCE [LARGE SCALE GENOMIC DNA]</scope>
    <source>
        <strain evidence="11">SCGC-AAA259B11</strain>
    </source>
</reference>
<comment type="subcellular location">
    <subcellularLocation>
        <location evidence="1">Membrane</location>
        <topology evidence="1">Multi-pass membrane protein</topology>
    </subcellularLocation>
</comment>
<gene>
    <name evidence="11" type="ORF">AKJ61_01895</name>
</gene>
<evidence type="ECO:0000313" key="12">
    <source>
        <dbReference type="Proteomes" id="UP000070184"/>
    </source>
</evidence>
<dbReference type="Gene3D" id="1.20.1460.20">
    <property type="match status" value="1"/>
</dbReference>
<dbReference type="PANTHER" id="PTHR11629">
    <property type="entry name" value="VACUOLAR PROTON ATPASES"/>
    <property type="match status" value="1"/>
</dbReference>
<keyword evidence="10" id="KW-0175">Coiled coil</keyword>
<dbReference type="GO" id="GO:0016471">
    <property type="term" value="C:vacuolar proton-transporting V-type ATPase complex"/>
    <property type="evidence" value="ECO:0007669"/>
    <property type="project" value="TreeGrafter"/>
</dbReference>
<evidence type="ECO:0000256" key="1">
    <source>
        <dbReference type="ARBA" id="ARBA00004141"/>
    </source>
</evidence>
<organism evidence="11 12">
    <name type="scientific">candidate division MSBL1 archaeon SCGC-AAA259B11</name>
    <dbReference type="NCBI Taxonomy" id="1698260"/>
    <lineage>
        <taxon>Archaea</taxon>
        <taxon>Methanobacteriati</taxon>
        <taxon>Methanobacteriota</taxon>
        <taxon>candidate division MSBL1</taxon>
    </lineage>
</organism>
<evidence type="ECO:0000256" key="9">
    <source>
        <dbReference type="ARBA" id="ARBA00068671"/>
    </source>
</evidence>
<evidence type="ECO:0000256" key="3">
    <source>
        <dbReference type="ARBA" id="ARBA00022448"/>
    </source>
</evidence>
<evidence type="ECO:0000256" key="5">
    <source>
        <dbReference type="ARBA" id="ARBA00022989"/>
    </source>
</evidence>
<dbReference type="PANTHER" id="PTHR11629:SF63">
    <property type="entry name" value="V-TYPE PROTON ATPASE SUBUNIT A"/>
    <property type="match status" value="1"/>
</dbReference>
<dbReference type="GO" id="GO:0051117">
    <property type="term" value="F:ATPase binding"/>
    <property type="evidence" value="ECO:0007669"/>
    <property type="project" value="TreeGrafter"/>
</dbReference>
<feature type="coiled-coil region" evidence="10">
    <location>
        <begin position="99"/>
        <end position="129"/>
    </location>
</feature>
<sequence>MPKSLLRSADMKGFRALIPQSKLDQVLSALHEAGAAQFREISQEEIEREELEEGFYEINSIMGRMEEIQDFFNTTDKKTTYELEDESLENILDSTRDLLEEVEPKKEELASEKRRIEEKREEYHTQKNLLSFLEDIDVPLNYFQSTEKIEILSGKIDEDELDEFMENVRENLSEKVFVTSFGVGGTRIVVLVCRKEVVSDLRPILYRFGVEMLELPQSDKTPKQFLEELDDKLENLKEEEKQIDEKIEKIKERKAPEINALTEYLEIEVERLECLPLFGRTESTTIIEGQKLLVISLSTQSCQKPTLF</sequence>
<feature type="coiled-coil region" evidence="10">
    <location>
        <begin position="226"/>
        <end position="253"/>
    </location>
</feature>
<dbReference type="GO" id="GO:0046961">
    <property type="term" value="F:proton-transporting ATPase activity, rotational mechanism"/>
    <property type="evidence" value="ECO:0007669"/>
    <property type="project" value="InterPro"/>
</dbReference>
<protein>
    <recommendedName>
        <fullName evidence="9">A-type ATP synthase subunit I</fullName>
    </recommendedName>
</protein>
<evidence type="ECO:0000256" key="4">
    <source>
        <dbReference type="ARBA" id="ARBA00022692"/>
    </source>
</evidence>
<comment type="similarity">
    <text evidence="2">Belongs to the V-ATPase 116 kDa subunit family.</text>
</comment>
<keyword evidence="5" id="KW-1133">Transmembrane helix</keyword>
<comment type="function">
    <text evidence="8">Component of the A-type ATP synthase that produces ATP from ADP in the presence of a proton gradient across the membrane.</text>
</comment>
<dbReference type="GO" id="GO:0007035">
    <property type="term" value="P:vacuolar acidification"/>
    <property type="evidence" value="ECO:0007669"/>
    <property type="project" value="TreeGrafter"/>
</dbReference>
<evidence type="ECO:0000256" key="7">
    <source>
        <dbReference type="ARBA" id="ARBA00023136"/>
    </source>
</evidence>
<evidence type="ECO:0000256" key="2">
    <source>
        <dbReference type="ARBA" id="ARBA00009904"/>
    </source>
</evidence>
<keyword evidence="3" id="KW-0813">Transport</keyword>
<comment type="caution">
    <text evidence="11">The sequence shown here is derived from an EMBL/GenBank/DDBJ whole genome shotgun (WGS) entry which is preliminary data.</text>
</comment>
<dbReference type="Gene3D" id="3.30.70.2750">
    <property type="match status" value="1"/>
</dbReference>
<keyword evidence="7" id="KW-0472">Membrane</keyword>
<dbReference type="EMBL" id="LHXK01000019">
    <property type="protein sequence ID" value="KXA89875.1"/>
    <property type="molecule type" value="Genomic_DNA"/>
</dbReference>
<evidence type="ECO:0000313" key="11">
    <source>
        <dbReference type="EMBL" id="KXA89875.1"/>
    </source>
</evidence>
<dbReference type="AlphaFoldDB" id="A0A133U6R1"/>
<keyword evidence="4" id="KW-0812">Transmembrane</keyword>
<dbReference type="InterPro" id="IPR002490">
    <property type="entry name" value="V-ATPase_116kDa_su"/>
</dbReference>
<keyword evidence="12" id="KW-1185">Reference proteome</keyword>
<dbReference type="GO" id="GO:0033179">
    <property type="term" value="C:proton-transporting V-type ATPase, V0 domain"/>
    <property type="evidence" value="ECO:0007669"/>
    <property type="project" value="InterPro"/>
</dbReference>
<proteinExistence type="inferred from homology"/>
<evidence type="ECO:0000256" key="8">
    <source>
        <dbReference type="ARBA" id="ARBA00059506"/>
    </source>
</evidence>
<accession>A0A133U6R1</accession>
<evidence type="ECO:0000256" key="6">
    <source>
        <dbReference type="ARBA" id="ARBA00023065"/>
    </source>
</evidence>
<dbReference type="Gene3D" id="3.30.70.2170">
    <property type="match status" value="1"/>
</dbReference>